<feature type="transmembrane region" description="Helical" evidence="1">
    <location>
        <begin position="24"/>
        <end position="47"/>
    </location>
</feature>
<proteinExistence type="predicted"/>
<evidence type="ECO:0000313" key="3">
    <source>
        <dbReference type="Proteomes" id="UP000193560"/>
    </source>
</evidence>
<accession>A0A1X2ISB2</accession>
<keyword evidence="1" id="KW-0472">Membrane</keyword>
<keyword evidence="1" id="KW-1133">Transmembrane helix</keyword>
<name>A0A1X2ISB2_9FUNG</name>
<keyword evidence="3" id="KW-1185">Reference proteome</keyword>
<evidence type="ECO:0000313" key="2">
    <source>
        <dbReference type="EMBL" id="ORZ21437.1"/>
    </source>
</evidence>
<dbReference type="EMBL" id="MCGE01000005">
    <property type="protein sequence ID" value="ORZ21437.1"/>
    <property type="molecule type" value="Genomic_DNA"/>
</dbReference>
<dbReference type="AlphaFoldDB" id="A0A1X2ISB2"/>
<gene>
    <name evidence="2" type="ORF">BCR42DRAFT_407545</name>
</gene>
<protein>
    <submittedName>
        <fullName evidence="2">Uncharacterized protein</fullName>
    </submittedName>
</protein>
<evidence type="ECO:0000256" key="1">
    <source>
        <dbReference type="SAM" id="Phobius"/>
    </source>
</evidence>
<comment type="caution">
    <text evidence="2">The sequence shown here is derived from an EMBL/GenBank/DDBJ whole genome shotgun (WGS) entry which is preliminary data.</text>
</comment>
<dbReference type="Proteomes" id="UP000193560">
    <property type="component" value="Unassembled WGS sequence"/>
</dbReference>
<reference evidence="2 3" key="1">
    <citation type="submission" date="2016-07" db="EMBL/GenBank/DDBJ databases">
        <title>Pervasive Adenine N6-methylation of Active Genes in Fungi.</title>
        <authorList>
            <consortium name="DOE Joint Genome Institute"/>
            <person name="Mondo S.J."/>
            <person name="Dannebaum R.O."/>
            <person name="Kuo R.C."/>
            <person name="Labutti K."/>
            <person name="Haridas S."/>
            <person name="Kuo A."/>
            <person name="Salamov A."/>
            <person name="Ahrendt S.R."/>
            <person name="Lipzen A."/>
            <person name="Sullivan W."/>
            <person name="Andreopoulos W.B."/>
            <person name="Clum A."/>
            <person name="Lindquist E."/>
            <person name="Daum C."/>
            <person name="Ramamoorthy G.K."/>
            <person name="Gryganskyi A."/>
            <person name="Culley D."/>
            <person name="Magnuson J.K."/>
            <person name="James T.Y."/>
            <person name="O'Malley M.A."/>
            <person name="Stajich J.E."/>
            <person name="Spatafora J.W."/>
            <person name="Visel A."/>
            <person name="Grigoriev I.V."/>
        </authorList>
    </citation>
    <scope>NUCLEOTIDE SEQUENCE [LARGE SCALE GENOMIC DNA]</scope>
    <source>
        <strain evidence="2 3">NRRL 1336</strain>
    </source>
</reference>
<organism evidence="2 3">
    <name type="scientific">Absidia repens</name>
    <dbReference type="NCBI Taxonomy" id="90262"/>
    <lineage>
        <taxon>Eukaryota</taxon>
        <taxon>Fungi</taxon>
        <taxon>Fungi incertae sedis</taxon>
        <taxon>Mucoromycota</taxon>
        <taxon>Mucoromycotina</taxon>
        <taxon>Mucoromycetes</taxon>
        <taxon>Mucorales</taxon>
        <taxon>Cunninghamellaceae</taxon>
        <taxon>Absidia</taxon>
    </lineage>
</organism>
<keyword evidence="1" id="KW-0812">Transmembrane</keyword>
<sequence length="82" mass="9845">MCIQPQIAKKYICYRQIIPNINYFPFFFIATIAIYHFPFLFLFIAICSTGHFRFAPRPHPNLKKKIVMRCKHFTLCKNVSTW</sequence>